<sequence>MPKQRRQASTSQPPSLFSHSRGMRISGGNFIAAGRDVRTVHYDYRNGGNYVDDDSDSDSEDDGNPLSQQGKIDARECKLKSTQSRIELWASNVASRTAYTSHTTATALHVTSSIVEQQTPDPSNFRSNNPFLPYVNGRNAPQLSAPSLASAPVVPIVQDSANSTSYASSPQSSEINSK</sequence>
<organism evidence="2 3">
    <name type="scientific">Crucibulum laeve</name>
    <dbReference type="NCBI Taxonomy" id="68775"/>
    <lineage>
        <taxon>Eukaryota</taxon>
        <taxon>Fungi</taxon>
        <taxon>Dikarya</taxon>
        <taxon>Basidiomycota</taxon>
        <taxon>Agaricomycotina</taxon>
        <taxon>Agaricomycetes</taxon>
        <taxon>Agaricomycetidae</taxon>
        <taxon>Agaricales</taxon>
        <taxon>Agaricineae</taxon>
        <taxon>Nidulariaceae</taxon>
        <taxon>Crucibulum</taxon>
    </lineage>
</organism>
<feature type="compositionally biased region" description="Polar residues" evidence="1">
    <location>
        <begin position="7"/>
        <end position="18"/>
    </location>
</feature>
<keyword evidence="3" id="KW-1185">Reference proteome</keyword>
<proteinExistence type="predicted"/>
<dbReference type="Proteomes" id="UP000308652">
    <property type="component" value="Unassembled WGS sequence"/>
</dbReference>
<feature type="compositionally biased region" description="Polar residues" evidence="1">
    <location>
        <begin position="117"/>
        <end position="130"/>
    </location>
</feature>
<feature type="region of interest" description="Disordered" evidence="1">
    <location>
        <begin position="1"/>
        <end position="22"/>
    </location>
</feature>
<feature type="compositionally biased region" description="Acidic residues" evidence="1">
    <location>
        <begin position="51"/>
        <end position="63"/>
    </location>
</feature>
<evidence type="ECO:0000313" key="2">
    <source>
        <dbReference type="EMBL" id="TFK33849.1"/>
    </source>
</evidence>
<dbReference type="AlphaFoldDB" id="A0A5C3LL44"/>
<accession>A0A5C3LL44</accession>
<feature type="region of interest" description="Disordered" evidence="1">
    <location>
        <begin position="117"/>
        <end position="145"/>
    </location>
</feature>
<evidence type="ECO:0000313" key="3">
    <source>
        <dbReference type="Proteomes" id="UP000308652"/>
    </source>
</evidence>
<gene>
    <name evidence="2" type="ORF">BDQ12DRAFT_669877</name>
</gene>
<reference evidence="2 3" key="1">
    <citation type="journal article" date="2019" name="Nat. Ecol. Evol.">
        <title>Megaphylogeny resolves global patterns of mushroom evolution.</title>
        <authorList>
            <person name="Varga T."/>
            <person name="Krizsan K."/>
            <person name="Foldi C."/>
            <person name="Dima B."/>
            <person name="Sanchez-Garcia M."/>
            <person name="Sanchez-Ramirez S."/>
            <person name="Szollosi G.J."/>
            <person name="Szarkandi J.G."/>
            <person name="Papp V."/>
            <person name="Albert L."/>
            <person name="Andreopoulos W."/>
            <person name="Angelini C."/>
            <person name="Antonin V."/>
            <person name="Barry K.W."/>
            <person name="Bougher N.L."/>
            <person name="Buchanan P."/>
            <person name="Buyck B."/>
            <person name="Bense V."/>
            <person name="Catcheside P."/>
            <person name="Chovatia M."/>
            <person name="Cooper J."/>
            <person name="Damon W."/>
            <person name="Desjardin D."/>
            <person name="Finy P."/>
            <person name="Geml J."/>
            <person name="Haridas S."/>
            <person name="Hughes K."/>
            <person name="Justo A."/>
            <person name="Karasinski D."/>
            <person name="Kautmanova I."/>
            <person name="Kiss B."/>
            <person name="Kocsube S."/>
            <person name="Kotiranta H."/>
            <person name="LaButti K.M."/>
            <person name="Lechner B.E."/>
            <person name="Liimatainen K."/>
            <person name="Lipzen A."/>
            <person name="Lukacs Z."/>
            <person name="Mihaltcheva S."/>
            <person name="Morgado L.N."/>
            <person name="Niskanen T."/>
            <person name="Noordeloos M.E."/>
            <person name="Ohm R.A."/>
            <person name="Ortiz-Santana B."/>
            <person name="Ovrebo C."/>
            <person name="Racz N."/>
            <person name="Riley R."/>
            <person name="Savchenko A."/>
            <person name="Shiryaev A."/>
            <person name="Soop K."/>
            <person name="Spirin V."/>
            <person name="Szebenyi C."/>
            <person name="Tomsovsky M."/>
            <person name="Tulloss R.E."/>
            <person name="Uehling J."/>
            <person name="Grigoriev I.V."/>
            <person name="Vagvolgyi C."/>
            <person name="Papp T."/>
            <person name="Martin F.M."/>
            <person name="Miettinen O."/>
            <person name="Hibbett D.S."/>
            <person name="Nagy L.G."/>
        </authorList>
    </citation>
    <scope>NUCLEOTIDE SEQUENCE [LARGE SCALE GENOMIC DNA]</scope>
    <source>
        <strain evidence="2 3">CBS 166.37</strain>
    </source>
</reference>
<feature type="region of interest" description="Disordered" evidence="1">
    <location>
        <begin position="44"/>
        <end position="77"/>
    </location>
</feature>
<dbReference type="EMBL" id="ML213640">
    <property type="protein sequence ID" value="TFK33849.1"/>
    <property type="molecule type" value="Genomic_DNA"/>
</dbReference>
<protein>
    <submittedName>
        <fullName evidence="2">Uncharacterized protein</fullName>
    </submittedName>
</protein>
<name>A0A5C3LL44_9AGAR</name>
<evidence type="ECO:0000256" key="1">
    <source>
        <dbReference type="SAM" id="MobiDB-lite"/>
    </source>
</evidence>